<sequence>MTLHSDAPAAETEAPASASAETTATETPLAPVARTRVTRLTHQQQQQQQQQQNQLQAMTTPPNRRPTLSMSSSLKRVHFSPHNEEFHTDMTPQSSPTKAQQRPLSRSILKRTAAPASADNQQQMRSYADSDGLSSLALDSDMLRQDLAAQMLFGGASAFPQVAASSEERLMMEFDVRFATVVDRLKSIELDTEQAMALVARIYNELCGTVARFSGKFAEPQTSEPAVALLECLLRDITNPVVLRPVVLAAIKCTGCMLHIDKVCTTASPRLIGDLILAVQRRVKAQFDADKAVCQAAIWCISMLRAPASCLRPIVSDL</sequence>
<evidence type="ECO:0000313" key="1">
    <source>
        <dbReference type="EMBL" id="KAJ1891030.1"/>
    </source>
</evidence>
<keyword evidence="2" id="KW-1185">Reference proteome</keyword>
<dbReference type="EMBL" id="JANBPG010001233">
    <property type="protein sequence ID" value="KAJ1891030.1"/>
    <property type="molecule type" value="Genomic_DNA"/>
</dbReference>
<name>A0ACC1IDE1_9FUNG</name>
<gene>
    <name evidence="1" type="ORF">LPJ66_007154</name>
</gene>
<proteinExistence type="predicted"/>
<evidence type="ECO:0000313" key="2">
    <source>
        <dbReference type="Proteomes" id="UP001150581"/>
    </source>
</evidence>
<protein>
    <submittedName>
        <fullName evidence="1">Uncharacterized protein</fullName>
    </submittedName>
</protein>
<organism evidence="1 2">
    <name type="scientific">Kickxella alabastrina</name>
    <dbReference type="NCBI Taxonomy" id="61397"/>
    <lineage>
        <taxon>Eukaryota</taxon>
        <taxon>Fungi</taxon>
        <taxon>Fungi incertae sedis</taxon>
        <taxon>Zoopagomycota</taxon>
        <taxon>Kickxellomycotina</taxon>
        <taxon>Kickxellomycetes</taxon>
        <taxon>Kickxellales</taxon>
        <taxon>Kickxellaceae</taxon>
        <taxon>Kickxella</taxon>
    </lineage>
</organism>
<comment type="caution">
    <text evidence="1">The sequence shown here is derived from an EMBL/GenBank/DDBJ whole genome shotgun (WGS) entry which is preliminary data.</text>
</comment>
<dbReference type="Proteomes" id="UP001150581">
    <property type="component" value="Unassembled WGS sequence"/>
</dbReference>
<accession>A0ACC1IDE1</accession>
<feature type="non-terminal residue" evidence="1">
    <location>
        <position position="318"/>
    </location>
</feature>
<reference evidence="1" key="1">
    <citation type="submission" date="2022-07" db="EMBL/GenBank/DDBJ databases">
        <title>Phylogenomic reconstructions and comparative analyses of Kickxellomycotina fungi.</title>
        <authorList>
            <person name="Reynolds N.K."/>
            <person name="Stajich J.E."/>
            <person name="Barry K."/>
            <person name="Grigoriev I.V."/>
            <person name="Crous P."/>
            <person name="Smith M.E."/>
        </authorList>
    </citation>
    <scope>NUCLEOTIDE SEQUENCE</scope>
    <source>
        <strain evidence="1">Benny 63K</strain>
    </source>
</reference>